<evidence type="ECO:0000313" key="2">
    <source>
        <dbReference type="Proteomes" id="UP001283361"/>
    </source>
</evidence>
<accession>A0AAE1CP06</accession>
<reference evidence="1" key="1">
    <citation type="journal article" date="2023" name="G3 (Bethesda)">
        <title>A reference genome for the long-term kleptoplast-retaining sea slug Elysia crispata morphotype clarki.</title>
        <authorList>
            <person name="Eastman K.E."/>
            <person name="Pendleton A.L."/>
            <person name="Shaikh M.A."/>
            <person name="Suttiyut T."/>
            <person name="Ogas R."/>
            <person name="Tomko P."/>
            <person name="Gavelis G."/>
            <person name="Widhalm J.R."/>
            <person name="Wisecaver J.H."/>
        </authorList>
    </citation>
    <scope>NUCLEOTIDE SEQUENCE</scope>
    <source>
        <strain evidence="1">ECLA1</strain>
    </source>
</reference>
<gene>
    <name evidence="1" type="ORF">RRG08_041137</name>
</gene>
<name>A0AAE1CP06_9GAST</name>
<protein>
    <submittedName>
        <fullName evidence="1">Uncharacterized protein</fullName>
    </submittedName>
</protein>
<sequence length="279" mass="30168">MARWVVGRLAVSGYIKSVGQLGGRSEKRFDFCGFFHFTPSGAQPSSLNSRPITAVFPKFSANHSHLPTILGQSQPMCPSATPANLSLAEMGCAGSCIFEVTNHVGALESPCSSDEQKDKYGKLSMKSNWGIRMDEVIELQTAQFGEAINESVIELQTAQFGEAINESVIELQTAQFGEAINESVIELQTAQFGEAINESVIELQTAQFGEAINESVIELQTAQFGEAINESVIELQTAQFGEAINESVIELQTAQFGEAINESVIELQTAQFGKAINAY</sequence>
<keyword evidence="2" id="KW-1185">Reference proteome</keyword>
<proteinExistence type="predicted"/>
<dbReference type="AlphaFoldDB" id="A0AAE1CP06"/>
<dbReference type="EMBL" id="JAWDGP010007341">
    <property type="protein sequence ID" value="KAK3724654.1"/>
    <property type="molecule type" value="Genomic_DNA"/>
</dbReference>
<comment type="caution">
    <text evidence="1">The sequence shown here is derived from an EMBL/GenBank/DDBJ whole genome shotgun (WGS) entry which is preliminary data.</text>
</comment>
<dbReference type="Proteomes" id="UP001283361">
    <property type="component" value="Unassembled WGS sequence"/>
</dbReference>
<evidence type="ECO:0000313" key="1">
    <source>
        <dbReference type="EMBL" id="KAK3724654.1"/>
    </source>
</evidence>
<organism evidence="1 2">
    <name type="scientific">Elysia crispata</name>
    <name type="common">lettuce slug</name>
    <dbReference type="NCBI Taxonomy" id="231223"/>
    <lineage>
        <taxon>Eukaryota</taxon>
        <taxon>Metazoa</taxon>
        <taxon>Spiralia</taxon>
        <taxon>Lophotrochozoa</taxon>
        <taxon>Mollusca</taxon>
        <taxon>Gastropoda</taxon>
        <taxon>Heterobranchia</taxon>
        <taxon>Euthyneura</taxon>
        <taxon>Panpulmonata</taxon>
        <taxon>Sacoglossa</taxon>
        <taxon>Placobranchoidea</taxon>
        <taxon>Plakobranchidae</taxon>
        <taxon>Elysia</taxon>
    </lineage>
</organism>